<feature type="transmembrane region" description="Helical" evidence="2">
    <location>
        <begin position="443"/>
        <end position="462"/>
    </location>
</feature>
<feature type="transmembrane region" description="Helical" evidence="2">
    <location>
        <begin position="359"/>
        <end position="380"/>
    </location>
</feature>
<evidence type="ECO:0000313" key="4">
    <source>
        <dbReference type="Proteomes" id="UP001595713"/>
    </source>
</evidence>
<dbReference type="Gene3D" id="1.20.1250.20">
    <property type="entry name" value="MFS general substrate transporter like domains"/>
    <property type="match status" value="2"/>
</dbReference>
<dbReference type="Pfam" id="PF13347">
    <property type="entry name" value="MFS_2"/>
    <property type="match status" value="1"/>
</dbReference>
<dbReference type="InterPro" id="IPR039672">
    <property type="entry name" value="MFS_2"/>
</dbReference>
<dbReference type="EMBL" id="JBHRXP010000009">
    <property type="protein sequence ID" value="MFC3581873.1"/>
    <property type="molecule type" value="Genomic_DNA"/>
</dbReference>
<dbReference type="PANTHER" id="PTHR11328:SF24">
    <property type="entry name" value="MAJOR FACILITATOR SUPERFAMILY (MFS) PROFILE DOMAIN-CONTAINING PROTEIN"/>
    <property type="match status" value="1"/>
</dbReference>
<keyword evidence="2" id="KW-0812">Transmembrane</keyword>
<feature type="transmembrane region" description="Helical" evidence="2">
    <location>
        <begin position="197"/>
        <end position="218"/>
    </location>
</feature>
<evidence type="ECO:0000313" key="3">
    <source>
        <dbReference type="EMBL" id="MFC3581873.1"/>
    </source>
</evidence>
<dbReference type="InterPro" id="IPR036259">
    <property type="entry name" value="MFS_trans_sf"/>
</dbReference>
<feature type="transmembrane region" description="Helical" evidence="2">
    <location>
        <begin position="401"/>
        <end position="423"/>
    </location>
</feature>
<dbReference type="RefSeq" id="WP_261294702.1">
    <property type="nucleotide sequence ID" value="NZ_JANQBK010000009.1"/>
</dbReference>
<feature type="transmembrane region" description="Helical" evidence="2">
    <location>
        <begin position="91"/>
        <end position="107"/>
    </location>
</feature>
<dbReference type="SUPFAM" id="SSF103473">
    <property type="entry name" value="MFS general substrate transporter"/>
    <property type="match status" value="1"/>
</dbReference>
<feature type="transmembrane region" description="Helical" evidence="2">
    <location>
        <begin position="51"/>
        <end position="70"/>
    </location>
</feature>
<feature type="transmembrane region" description="Helical" evidence="2">
    <location>
        <begin position="252"/>
        <end position="268"/>
    </location>
</feature>
<dbReference type="Proteomes" id="UP001595713">
    <property type="component" value="Unassembled WGS sequence"/>
</dbReference>
<gene>
    <name evidence="3" type="ORF">ACFONA_17015</name>
</gene>
<comment type="similarity">
    <text evidence="1">Belongs to the sodium:galactoside symporter (TC 2.A.2) family.</text>
</comment>
<evidence type="ECO:0000256" key="1">
    <source>
        <dbReference type="ARBA" id="ARBA00009617"/>
    </source>
</evidence>
<keyword evidence="4" id="KW-1185">Reference proteome</keyword>
<keyword evidence="2" id="KW-1133">Transmembrane helix</keyword>
<feature type="transmembrane region" description="Helical" evidence="2">
    <location>
        <begin position="119"/>
        <end position="138"/>
    </location>
</feature>
<protein>
    <submittedName>
        <fullName evidence="3">MFS transporter</fullName>
    </submittedName>
</protein>
<dbReference type="PANTHER" id="PTHR11328">
    <property type="entry name" value="MAJOR FACILITATOR SUPERFAMILY DOMAIN-CONTAINING PROTEIN"/>
    <property type="match status" value="1"/>
</dbReference>
<comment type="caution">
    <text evidence="3">The sequence shown here is derived from an EMBL/GenBank/DDBJ whole genome shotgun (WGS) entry which is preliminary data.</text>
</comment>
<feature type="transmembrane region" description="Helical" evidence="2">
    <location>
        <begin position="288"/>
        <end position="308"/>
    </location>
</feature>
<reference evidence="4" key="1">
    <citation type="journal article" date="2019" name="Int. J. Syst. Evol. Microbiol.">
        <title>The Global Catalogue of Microorganisms (GCM) 10K type strain sequencing project: providing services to taxonomists for standard genome sequencing and annotation.</title>
        <authorList>
            <consortium name="The Broad Institute Genomics Platform"/>
            <consortium name="The Broad Institute Genome Sequencing Center for Infectious Disease"/>
            <person name="Wu L."/>
            <person name="Ma J."/>
        </authorList>
    </citation>
    <scope>NUCLEOTIDE SEQUENCE [LARGE SCALE GENOMIC DNA]</scope>
    <source>
        <strain evidence="4">KCTC 42739</strain>
    </source>
</reference>
<name>A0ABV7SZ17_9SPHN</name>
<accession>A0ABV7SZ17</accession>
<evidence type="ECO:0000256" key="2">
    <source>
        <dbReference type="SAM" id="Phobius"/>
    </source>
</evidence>
<keyword evidence="2" id="KW-0472">Membrane</keyword>
<feature type="transmembrane region" description="Helical" evidence="2">
    <location>
        <begin position="21"/>
        <end position="45"/>
    </location>
</feature>
<proteinExistence type="inferred from homology"/>
<sequence>MSNSEASRAGERPTAGFITQALYGLGAVSSGIKMRALSAFLLLYYNQVLGLSPTSVSVVITVILVFDAICDPVVGHLSDRFRSPWGRRHPFMYLSAAPLAVGFFLLWNPPGGLADNVLLAWLFGCLLLIRVADTFFELPSAALAPELVEDYDGRTRIVNFRIFFRTIAGLLVTVLGLEVFMRERPDGSGGATESAGYFGFSLTMSLIMFAVILISAAATHRFIPFLRRPTPQGRSGGTFWADTRGILRNRSALVMLGVGGFQSVAAGAKTGLDLYFGLYFWELSQAQLSLMATLGAAGALCGALTVGLVSRKLGKRRGTITCYTLGLLNGVIPIALRLLDLMPRNGSDALFAILASEAFFLGLFYVMSAVMMNSMLADVVEDVAVGTGQRSEGLLFSADQFFTKAVSGLGVMVSGGVLSLIAFPRDAKPGAVDPTMIYGLGLLYLPTVIGMTLVAIGLLFLYKIDRKQHERNLAILHLNEADEGHVQPELVPITL</sequence>
<feature type="transmembrane region" description="Helical" evidence="2">
    <location>
        <begin position="320"/>
        <end position="339"/>
    </location>
</feature>
<organism evidence="3 4">
    <name type="scientific">Sphingomonas hylomeconis</name>
    <dbReference type="NCBI Taxonomy" id="1395958"/>
    <lineage>
        <taxon>Bacteria</taxon>
        <taxon>Pseudomonadati</taxon>
        <taxon>Pseudomonadota</taxon>
        <taxon>Alphaproteobacteria</taxon>
        <taxon>Sphingomonadales</taxon>
        <taxon>Sphingomonadaceae</taxon>
        <taxon>Sphingomonas</taxon>
    </lineage>
</organism>
<feature type="transmembrane region" description="Helical" evidence="2">
    <location>
        <begin position="158"/>
        <end position="177"/>
    </location>
</feature>